<dbReference type="Pfam" id="PF04738">
    <property type="entry name" value="Lant_dehydr_N"/>
    <property type="match status" value="1"/>
</dbReference>
<evidence type="ECO:0000259" key="1">
    <source>
        <dbReference type="Pfam" id="PF04738"/>
    </source>
</evidence>
<dbReference type="AlphaFoldDB" id="A0A840PF01"/>
<accession>A0A840PF01</accession>
<sequence>MTARRLYQPAGLVLARVSTAPGDLEPPDLREPEAADRSWLERMWARPEVCAAITVASPTLAQQINEVLTTHDHPDRRTRLTVAVASYLLRWQRRPTPFGLFAGVMPVQIGPTAMASFRPTHQIAARADGQWLGALVDYLEIHPDVLPRLLVTVNSAGVVRGNRFFVPGPPCDGADPGPWVETSIRYTPPVRLALTAAASPLPFQYLIDQLSAAFPAVPPDTISFVLAELVRQRVLLTSLRPPATVVDGLPHVIDQLRAAGSGEPARLVSDLTDIHRELARRQAPSSLADAGPLTERMRAICAITEHTLAADTAVDGQITLPPAVLQEAASAASVLLRLSTRPFGAEVWRDFHLRFRTRYGPGALVSVRDLIADSGLGLPGGFLGAAHGRAAQIMTDRDTKLLALIQEAAIDGRQEITLTEPLIQTLAVGDQTDMVIPQRVELAFELHATSREAVDRGGFHLWVTGAPRPQSSMAGRFAHLLPQTARDLLAASFRTDEDVVAAQLSFPPRRRHNENVVRAPQLLPAVISLAEHPAPGTELIALDDLAVTADSTQMHLVQLSTGQRVVPWVLHALEASVHTPPLARFLAGVASARHAVYGAFDFGAARTLPHLPRVRYGRTVLAPARWILTAAEVATPRETMQVWEKSLHAWRDRRRVPSWIVLHQDEQRLPLDLDSRLDRLILRTRLNRAGRVELREAPSAPGEGWTGRACEFLVPLTSAPQARRPVRLPAGVYRPPAMLMPGASDLIHAQLLGHPERYDDILTAHLPRLLDSLPLVRWWFRRDRDTTRPDSLQQLWLYLHLASPAEYGQAATQLARFASDLHTRGLLAHLALAAYQPQTGRYGPGEAMTAAHEVAAADSEAALAQITMTARTGLPPHALAAASMADLAAGLATSPGEGGQWLLDVLPQETGALDRAALQATLLLADPAEDHQALRRYPGGEKVATAWAARRSTLAAYRDQLAPHREPITVLRTLLHDHHVRAIGVDPDLETFTNRLARAAVLRHLARPGKKVR</sequence>
<dbReference type="EMBL" id="JACHGN010000035">
    <property type="protein sequence ID" value="MBB5140004.1"/>
    <property type="molecule type" value="Genomic_DNA"/>
</dbReference>
<dbReference type="NCBIfam" id="TIGR03891">
    <property type="entry name" value="thiopep_ocin"/>
    <property type="match status" value="1"/>
</dbReference>
<dbReference type="InterPro" id="IPR023809">
    <property type="entry name" value="Thiopep_bacteriocin_synth_dom"/>
</dbReference>
<name>A0A840PF01_9ACTN</name>
<dbReference type="RefSeq" id="WP_185056812.1">
    <property type="nucleotide sequence ID" value="NZ_BAABIX010000005.1"/>
</dbReference>
<feature type="domain" description="Lantibiotic dehydratase N-terminal" evidence="1">
    <location>
        <begin position="45"/>
        <end position="682"/>
    </location>
</feature>
<organism evidence="3 4">
    <name type="scientific">Thermocatellispora tengchongensis</name>
    <dbReference type="NCBI Taxonomy" id="1073253"/>
    <lineage>
        <taxon>Bacteria</taxon>
        <taxon>Bacillati</taxon>
        <taxon>Actinomycetota</taxon>
        <taxon>Actinomycetes</taxon>
        <taxon>Streptosporangiales</taxon>
        <taxon>Streptosporangiaceae</taxon>
        <taxon>Thermocatellispora</taxon>
    </lineage>
</organism>
<evidence type="ECO:0000313" key="4">
    <source>
        <dbReference type="Proteomes" id="UP000578449"/>
    </source>
</evidence>
<reference evidence="3 4" key="1">
    <citation type="submission" date="2020-08" db="EMBL/GenBank/DDBJ databases">
        <title>Genomic Encyclopedia of Type Strains, Phase IV (KMG-IV): sequencing the most valuable type-strain genomes for metagenomic binning, comparative biology and taxonomic classification.</title>
        <authorList>
            <person name="Goeker M."/>
        </authorList>
    </citation>
    <scope>NUCLEOTIDE SEQUENCE [LARGE SCALE GENOMIC DNA]</scope>
    <source>
        <strain evidence="3 4">DSM 45615</strain>
    </source>
</reference>
<feature type="domain" description="Thiopeptide-type bacteriocin biosynthesis" evidence="2">
    <location>
        <begin position="749"/>
        <end position="999"/>
    </location>
</feature>
<dbReference type="Proteomes" id="UP000578449">
    <property type="component" value="Unassembled WGS sequence"/>
</dbReference>
<dbReference type="Pfam" id="PF14028">
    <property type="entry name" value="Lant_dehydr_C"/>
    <property type="match status" value="1"/>
</dbReference>
<keyword evidence="4" id="KW-1185">Reference proteome</keyword>
<dbReference type="InterPro" id="IPR006827">
    <property type="entry name" value="Lant_deHydtase_N"/>
</dbReference>
<comment type="caution">
    <text evidence="3">The sequence shown here is derived from an EMBL/GenBank/DDBJ whole genome shotgun (WGS) entry which is preliminary data.</text>
</comment>
<evidence type="ECO:0000259" key="2">
    <source>
        <dbReference type="Pfam" id="PF14028"/>
    </source>
</evidence>
<protein>
    <submittedName>
        <fullName evidence="3">Thiopeptide-type bacteriocin biosynthesis protein</fullName>
    </submittedName>
</protein>
<evidence type="ECO:0000313" key="3">
    <source>
        <dbReference type="EMBL" id="MBB5140004.1"/>
    </source>
</evidence>
<proteinExistence type="predicted"/>
<gene>
    <name evidence="3" type="ORF">HNP84_009769</name>
</gene>